<dbReference type="PANTHER" id="PTHR21716">
    <property type="entry name" value="TRANSMEMBRANE PROTEIN"/>
    <property type="match status" value="1"/>
</dbReference>
<proteinExistence type="inferred from homology"/>
<dbReference type="Pfam" id="PF01594">
    <property type="entry name" value="AI-2E_transport"/>
    <property type="match status" value="1"/>
</dbReference>
<feature type="transmembrane region" description="Helical" evidence="8">
    <location>
        <begin position="12"/>
        <end position="29"/>
    </location>
</feature>
<keyword evidence="10" id="KW-1185">Reference proteome</keyword>
<evidence type="ECO:0000256" key="6">
    <source>
        <dbReference type="ARBA" id="ARBA00022989"/>
    </source>
</evidence>
<evidence type="ECO:0000256" key="4">
    <source>
        <dbReference type="ARBA" id="ARBA00022475"/>
    </source>
</evidence>
<dbReference type="EMBL" id="QLLL01000013">
    <property type="protein sequence ID" value="RAI97880.1"/>
    <property type="molecule type" value="Genomic_DNA"/>
</dbReference>
<feature type="transmembrane region" description="Helical" evidence="8">
    <location>
        <begin position="64"/>
        <end position="87"/>
    </location>
</feature>
<feature type="transmembrane region" description="Helical" evidence="8">
    <location>
        <begin position="304"/>
        <end position="331"/>
    </location>
</feature>
<evidence type="ECO:0000256" key="3">
    <source>
        <dbReference type="ARBA" id="ARBA00022448"/>
    </source>
</evidence>
<evidence type="ECO:0000313" key="10">
    <source>
        <dbReference type="Proteomes" id="UP000249547"/>
    </source>
</evidence>
<dbReference type="OrthoDB" id="9793390at2"/>
<keyword evidence="3" id="KW-0813">Transport</keyword>
<keyword evidence="5 8" id="KW-0812">Transmembrane</keyword>
<evidence type="ECO:0000256" key="8">
    <source>
        <dbReference type="SAM" id="Phobius"/>
    </source>
</evidence>
<comment type="similarity">
    <text evidence="2">Belongs to the autoinducer-2 exporter (AI-2E) (TC 2.A.86) family.</text>
</comment>
<feature type="transmembrane region" description="Helical" evidence="8">
    <location>
        <begin position="268"/>
        <end position="284"/>
    </location>
</feature>
<gene>
    <name evidence="9" type="ORF">LX64_04930</name>
</gene>
<comment type="subcellular location">
    <subcellularLocation>
        <location evidence="1">Cell membrane</location>
        <topology evidence="1">Multi-pass membrane protein</topology>
    </subcellularLocation>
</comment>
<sequence>MENTSTLKQPFYVKLAAILFVLIALVFIIYMGQEIFVPFAFSFLIAVLLRPIEKKLTGWGLHRVLAIFITIILAAFVLFGVLTFLSYQFMSFFDDWPKIERNLLLFGKEIQDWLRKTFDVSVAQQQQVLERARSNSMEQLGAATKGTLGALGGSLAMMTLIPIYVFLFMFYRTLLLQFIIDVFDKKHEPRVREVIGEVRVVVQSYISGLLLETACVAVLNCIGLLLLGVPYAILLGVISALLNLIPYIGGLVAVVLSALIALTNTGDIGITIGVIGVFLVVQFIDNNLLVPRIIGSKVKLNALFSIVAVLVGGAICGIAGMFLSIPFLAIFKVIFDRVEELKPYGRVLGDEEQMEKKKRTYTKRKTGNES</sequence>
<evidence type="ECO:0000256" key="5">
    <source>
        <dbReference type="ARBA" id="ARBA00022692"/>
    </source>
</evidence>
<evidence type="ECO:0000256" key="1">
    <source>
        <dbReference type="ARBA" id="ARBA00004651"/>
    </source>
</evidence>
<evidence type="ECO:0000256" key="7">
    <source>
        <dbReference type="ARBA" id="ARBA00023136"/>
    </source>
</evidence>
<dbReference type="Proteomes" id="UP000249547">
    <property type="component" value="Unassembled WGS sequence"/>
</dbReference>
<dbReference type="PANTHER" id="PTHR21716:SF53">
    <property type="entry name" value="PERMEASE PERM-RELATED"/>
    <property type="match status" value="1"/>
</dbReference>
<keyword evidence="6 8" id="KW-1133">Transmembrane helix</keyword>
<evidence type="ECO:0000313" key="9">
    <source>
        <dbReference type="EMBL" id="RAI97880.1"/>
    </source>
</evidence>
<dbReference type="AlphaFoldDB" id="A0A327Q0A7"/>
<comment type="caution">
    <text evidence="9">The sequence shown here is derived from an EMBL/GenBank/DDBJ whole genome shotgun (WGS) entry which is preliminary data.</text>
</comment>
<dbReference type="InterPro" id="IPR002549">
    <property type="entry name" value="AI-2E-like"/>
</dbReference>
<keyword evidence="7 8" id="KW-0472">Membrane</keyword>
<keyword evidence="4" id="KW-1003">Cell membrane</keyword>
<accession>A0A327Q0A7</accession>
<reference evidence="9 10" key="1">
    <citation type="submission" date="2018-06" db="EMBL/GenBank/DDBJ databases">
        <title>Genomic Encyclopedia of Archaeal and Bacterial Type Strains, Phase II (KMG-II): from individual species to whole genera.</title>
        <authorList>
            <person name="Goeker M."/>
        </authorList>
    </citation>
    <scope>NUCLEOTIDE SEQUENCE [LARGE SCALE GENOMIC DNA]</scope>
    <source>
        <strain evidence="9 10">DSM 23857</strain>
    </source>
</reference>
<protein>
    <submittedName>
        <fullName evidence="9">Putative PurR-regulated permease PerM</fullName>
    </submittedName>
</protein>
<organism evidence="9 10">
    <name type="scientific">Chitinophaga skermanii</name>
    <dbReference type="NCBI Taxonomy" id="331697"/>
    <lineage>
        <taxon>Bacteria</taxon>
        <taxon>Pseudomonadati</taxon>
        <taxon>Bacteroidota</taxon>
        <taxon>Chitinophagia</taxon>
        <taxon>Chitinophagales</taxon>
        <taxon>Chitinophagaceae</taxon>
        <taxon>Chitinophaga</taxon>
    </lineage>
</organism>
<feature type="transmembrane region" description="Helical" evidence="8">
    <location>
        <begin position="233"/>
        <end position="261"/>
    </location>
</feature>
<dbReference type="GO" id="GO:0005886">
    <property type="term" value="C:plasma membrane"/>
    <property type="evidence" value="ECO:0007669"/>
    <property type="project" value="UniProtKB-SubCell"/>
</dbReference>
<evidence type="ECO:0000256" key="2">
    <source>
        <dbReference type="ARBA" id="ARBA00009773"/>
    </source>
</evidence>
<name>A0A327Q0A7_9BACT</name>
<feature type="transmembrane region" description="Helical" evidence="8">
    <location>
        <begin position="35"/>
        <end position="52"/>
    </location>
</feature>
<dbReference type="RefSeq" id="WP_111600308.1">
    <property type="nucleotide sequence ID" value="NZ_QLLL01000013.1"/>
</dbReference>